<keyword evidence="2" id="KW-1185">Reference proteome</keyword>
<protein>
    <submittedName>
        <fullName evidence="1">Uncharacterized protein</fullName>
    </submittedName>
</protein>
<dbReference type="EMBL" id="ON624112">
    <property type="protein sequence ID" value="UTQ78220.1"/>
    <property type="molecule type" value="Genomic_DNA"/>
</dbReference>
<evidence type="ECO:0000313" key="2">
    <source>
        <dbReference type="Proteomes" id="UP001060037"/>
    </source>
</evidence>
<dbReference type="Proteomes" id="UP001060037">
    <property type="component" value="Segment"/>
</dbReference>
<sequence length="85" mass="9203">MYQAIQVKYLSCTNFRGSRFKATAAAGSVTVSYDHALSAEKNAEAAMLALVNKFGWDECPATWQGGVLPNGDYVFVRLPEGAKNV</sequence>
<evidence type="ECO:0000313" key="1">
    <source>
        <dbReference type="EMBL" id="UTQ78220.1"/>
    </source>
</evidence>
<name>A0A9E7NKT4_9CAUD</name>
<reference evidence="1" key="1">
    <citation type="submission" date="2022-05" db="EMBL/GenBank/DDBJ databases">
        <authorList>
            <person name="Tikunov A."/>
            <person name="Kozlova Y."/>
            <person name="Morozova V."/>
            <person name="Jdeed G."/>
            <person name="Bardasheva A."/>
            <person name="Tikunova N."/>
        </authorList>
    </citation>
    <scope>NUCLEOTIDE SEQUENCE</scope>
</reference>
<proteinExistence type="predicted"/>
<organism evidence="1 2">
    <name type="scientific">Aeromonas phage Aer_P220</name>
    <dbReference type="NCBI Taxonomy" id="2951227"/>
    <lineage>
        <taxon>Viruses</taxon>
        <taxon>Duplodnaviria</taxon>
        <taxon>Heunggongvirae</taxon>
        <taxon>Uroviricota</taxon>
        <taxon>Caudoviricetes</taxon>
        <taxon>Autographivirales</taxon>
        <taxon>Autographivirales incertae sedis</taxon>
        <taxon>Yinyavirus</taxon>
        <taxon>Yinyavirus AerP220</taxon>
    </lineage>
</organism>
<accession>A0A9E7NKT4</accession>